<protein>
    <submittedName>
        <fullName evidence="1">Metallo-hydrolase/oxidoreductase</fullName>
    </submittedName>
</protein>
<evidence type="ECO:0000313" key="1">
    <source>
        <dbReference type="EMBL" id="PWN50832.1"/>
    </source>
</evidence>
<gene>
    <name evidence="1" type="ORF">IE53DRAFT_386860</name>
</gene>
<dbReference type="Proteomes" id="UP000245626">
    <property type="component" value="Unassembled WGS sequence"/>
</dbReference>
<reference evidence="1 2" key="1">
    <citation type="journal article" date="2018" name="Mol. Biol. Evol.">
        <title>Broad Genomic Sampling Reveals a Smut Pathogenic Ancestry of the Fungal Clade Ustilaginomycotina.</title>
        <authorList>
            <person name="Kijpornyongpan T."/>
            <person name="Mondo S.J."/>
            <person name="Barry K."/>
            <person name="Sandor L."/>
            <person name="Lee J."/>
            <person name="Lipzen A."/>
            <person name="Pangilinan J."/>
            <person name="LaButti K."/>
            <person name="Hainaut M."/>
            <person name="Henrissat B."/>
            <person name="Grigoriev I.V."/>
            <person name="Spatafora J.W."/>
            <person name="Aime M.C."/>
        </authorList>
    </citation>
    <scope>NUCLEOTIDE SEQUENCE [LARGE SCALE GENOMIC DNA]</scope>
    <source>
        <strain evidence="1 2">SA 807</strain>
    </source>
</reference>
<accession>A0ACD0NYI4</accession>
<proteinExistence type="predicted"/>
<organism evidence="1 2">
    <name type="scientific">Violaceomyces palustris</name>
    <dbReference type="NCBI Taxonomy" id="1673888"/>
    <lineage>
        <taxon>Eukaryota</taxon>
        <taxon>Fungi</taxon>
        <taxon>Dikarya</taxon>
        <taxon>Basidiomycota</taxon>
        <taxon>Ustilaginomycotina</taxon>
        <taxon>Ustilaginomycetes</taxon>
        <taxon>Violaceomycetales</taxon>
        <taxon>Violaceomycetaceae</taxon>
        <taxon>Violaceomyces</taxon>
    </lineage>
</organism>
<sequence>MSSPIERAKSISLKAITIYVSAWSIYYLAQEVLRKQELTRRKTKFPLKAPNLPSNLSSTRQEQRSGGACTRPRSKLKRSKRSERRQNSVAALGTESKDRLVAQRLQVLSKSLAEEEEEEEDRHTDSGIESSHPKEVEEGKLFGGSSSSVATRTRWRSDGRHPRNHWYGSASEHEIFNITNRFASLKILGRYTNVTPEWREQGAWEWLLWKGLYSVFYKPRIWWDGGLSKSKSDPKGKQLIEKLLPVHMLDAYKLWGQDRRVGMGGERCRARPPSAAKSSGSTFTWIGQSTCLIQLHGVNILTDPVFGDVPVESFMSPRRMRPMPCTFQELFRISRIDVILLTHNHFDHLDVDILPKVPAHVKWLVPLGLTGILVENGIQEDRITELDWWQSCELALDLPVRLAVDEEEGEGAPVKVEFRRRRLKVTATPASHWSGRNGLDTNRTLWNSYAVKCQALQEVEIVPEASLFFCGDTGYSSKLFTSIGRYLGPFDLGCFPIGSYEPEWHMSIQHMHVRESVKAAIDIGSRTNFGMHWGTWTMSDETWFQPHYDLETCLRERGLESEFFSTVGFGETVDVEVGREELEEEE</sequence>
<dbReference type="EMBL" id="KZ819894">
    <property type="protein sequence ID" value="PWN50832.1"/>
    <property type="molecule type" value="Genomic_DNA"/>
</dbReference>
<evidence type="ECO:0000313" key="2">
    <source>
        <dbReference type="Proteomes" id="UP000245626"/>
    </source>
</evidence>
<keyword evidence="2" id="KW-1185">Reference proteome</keyword>
<name>A0ACD0NYI4_9BASI</name>